<dbReference type="AlphaFoldDB" id="A0A158E243"/>
<comment type="caution">
    <text evidence="1">The sequence shown here is derived from an EMBL/GenBank/DDBJ whole genome shotgun (WGS) entry which is preliminary data.</text>
</comment>
<organism evidence="1 2">
    <name type="scientific">Caballeronia calidae</name>
    <dbReference type="NCBI Taxonomy" id="1777139"/>
    <lineage>
        <taxon>Bacteria</taxon>
        <taxon>Pseudomonadati</taxon>
        <taxon>Pseudomonadota</taxon>
        <taxon>Betaproteobacteria</taxon>
        <taxon>Burkholderiales</taxon>
        <taxon>Burkholderiaceae</taxon>
        <taxon>Caballeronia</taxon>
    </lineage>
</organism>
<evidence type="ECO:0000313" key="1">
    <source>
        <dbReference type="EMBL" id="SAL00506.1"/>
    </source>
</evidence>
<accession>A0A158E243</accession>
<dbReference type="EMBL" id="FCOX02000042">
    <property type="protein sequence ID" value="SAL00506.1"/>
    <property type="molecule type" value="Genomic_DNA"/>
</dbReference>
<proteinExistence type="predicted"/>
<name>A0A158E243_9BURK</name>
<protein>
    <submittedName>
        <fullName evidence="1">Uncharacterized protein</fullName>
    </submittedName>
</protein>
<reference evidence="1" key="1">
    <citation type="submission" date="2016-01" db="EMBL/GenBank/DDBJ databases">
        <authorList>
            <person name="Peeters C."/>
        </authorList>
    </citation>
    <scope>NUCLEOTIDE SEQUENCE</scope>
    <source>
        <strain evidence="1">LMG 29321</strain>
    </source>
</reference>
<evidence type="ECO:0000313" key="2">
    <source>
        <dbReference type="Proteomes" id="UP000071859"/>
    </source>
</evidence>
<keyword evidence="2" id="KW-1185">Reference proteome</keyword>
<gene>
    <name evidence="1" type="ORF">AWB78_05958</name>
</gene>
<sequence>MLVSLLLALMFWSMRREMKGDVTLLTEPPDTSFDDVIGAVQAKAALEDIKA</sequence>
<dbReference type="Proteomes" id="UP000071859">
    <property type="component" value="Unassembled WGS sequence"/>
</dbReference>